<evidence type="ECO:0000256" key="4">
    <source>
        <dbReference type="ARBA" id="ARBA00023163"/>
    </source>
</evidence>
<dbReference type="PANTHER" id="PTHR30346">
    <property type="entry name" value="TRANSCRIPTIONAL DUAL REGULATOR HCAR-RELATED"/>
    <property type="match status" value="1"/>
</dbReference>
<dbReference type="PRINTS" id="PR00039">
    <property type="entry name" value="HTHLYSR"/>
</dbReference>
<comment type="caution">
    <text evidence="6">The sequence shown here is derived from an EMBL/GenBank/DDBJ whole genome shotgun (WGS) entry which is preliminary data.</text>
</comment>
<dbReference type="InterPro" id="IPR036388">
    <property type="entry name" value="WH-like_DNA-bd_sf"/>
</dbReference>
<dbReference type="InterPro" id="IPR036390">
    <property type="entry name" value="WH_DNA-bd_sf"/>
</dbReference>
<keyword evidence="4" id="KW-0804">Transcription</keyword>
<sequence length="296" mass="32122">MELRQLRYFVAVAEERHFGRAARRLHIAAPSLSQQIQALERDLHVTLFERSPRSVTLTPAGEVLLEHTRILLERADRARAEVRCADGRHRHLELRVVSAVEYVLDGALHQLSGPASQLEVITATATGKEAIRAVREESADAAVVWVRSAQEQDLSGTVLRQVSVHLALPAGHRLAASPAIRVAELATEAIVLFPRDLFLSIWEHILGHLLPAGMSRPGQVLTQPDLINAPEAMLRSVATGHGVAPVAPAMAEHLAVAGTVIRPLDPPLLIPVELVWREPPHPGLERVIAMLAGAGG</sequence>
<dbReference type="PROSITE" id="PS50931">
    <property type="entry name" value="HTH_LYSR"/>
    <property type="match status" value="1"/>
</dbReference>
<dbReference type="EMBL" id="VFQE01000001">
    <property type="protein sequence ID" value="TQN43544.1"/>
    <property type="molecule type" value="Genomic_DNA"/>
</dbReference>
<dbReference type="Pfam" id="PF03466">
    <property type="entry name" value="LysR_substrate"/>
    <property type="match status" value="1"/>
</dbReference>
<accession>A0A543PHL7</accession>
<comment type="similarity">
    <text evidence="1">Belongs to the LysR transcriptional regulatory family.</text>
</comment>
<keyword evidence="3" id="KW-0238">DNA-binding</keyword>
<keyword evidence="7" id="KW-1185">Reference proteome</keyword>
<dbReference type="Pfam" id="PF00126">
    <property type="entry name" value="HTH_1"/>
    <property type="match status" value="1"/>
</dbReference>
<evidence type="ECO:0000313" key="7">
    <source>
        <dbReference type="Proteomes" id="UP000319865"/>
    </source>
</evidence>
<feature type="domain" description="HTH lysR-type" evidence="5">
    <location>
        <begin position="1"/>
        <end position="58"/>
    </location>
</feature>
<dbReference type="GO" id="GO:0032993">
    <property type="term" value="C:protein-DNA complex"/>
    <property type="evidence" value="ECO:0007669"/>
    <property type="project" value="TreeGrafter"/>
</dbReference>
<evidence type="ECO:0000256" key="1">
    <source>
        <dbReference type="ARBA" id="ARBA00009437"/>
    </source>
</evidence>
<organism evidence="6 7">
    <name type="scientific">Blastococcus colisei</name>
    <dbReference type="NCBI Taxonomy" id="1564162"/>
    <lineage>
        <taxon>Bacteria</taxon>
        <taxon>Bacillati</taxon>
        <taxon>Actinomycetota</taxon>
        <taxon>Actinomycetes</taxon>
        <taxon>Geodermatophilales</taxon>
        <taxon>Geodermatophilaceae</taxon>
        <taxon>Blastococcus</taxon>
    </lineage>
</organism>
<evidence type="ECO:0000259" key="5">
    <source>
        <dbReference type="PROSITE" id="PS50931"/>
    </source>
</evidence>
<dbReference type="InterPro" id="IPR005119">
    <property type="entry name" value="LysR_subst-bd"/>
</dbReference>
<dbReference type="GO" id="GO:0003700">
    <property type="term" value="F:DNA-binding transcription factor activity"/>
    <property type="evidence" value="ECO:0007669"/>
    <property type="project" value="InterPro"/>
</dbReference>
<name>A0A543PHL7_9ACTN</name>
<proteinExistence type="inferred from homology"/>
<dbReference type="FunFam" id="1.10.10.10:FF:000001">
    <property type="entry name" value="LysR family transcriptional regulator"/>
    <property type="match status" value="1"/>
</dbReference>
<keyword evidence="2" id="KW-0805">Transcription regulation</keyword>
<evidence type="ECO:0000256" key="3">
    <source>
        <dbReference type="ARBA" id="ARBA00023125"/>
    </source>
</evidence>
<dbReference type="AlphaFoldDB" id="A0A543PHL7"/>
<protein>
    <submittedName>
        <fullName evidence="6">LysR family transcriptional regulator</fullName>
    </submittedName>
</protein>
<dbReference type="SUPFAM" id="SSF53850">
    <property type="entry name" value="Periplasmic binding protein-like II"/>
    <property type="match status" value="1"/>
</dbReference>
<dbReference type="Gene3D" id="1.10.10.10">
    <property type="entry name" value="Winged helix-like DNA-binding domain superfamily/Winged helix DNA-binding domain"/>
    <property type="match status" value="1"/>
</dbReference>
<dbReference type="PANTHER" id="PTHR30346:SF28">
    <property type="entry name" value="HTH-TYPE TRANSCRIPTIONAL REGULATOR CYNR"/>
    <property type="match status" value="1"/>
</dbReference>
<reference evidence="6 7" key="1">
    <citation type="submission" date="2019-06" db="EMBL/GenBank/DDBJ databases">
        <title>Sequencing the genomes of 1000 actinobacteria strains.</title>
        <authorList>
            <person name="Klenk H.-P."/>
        </authorList>
    </citation>
    <scope>NUCLEOTIDE SEQUENCE [LARGE SCALE GENOMIC DNA]</scope>
    <source>
        <strain evidence="6 7">DSM 46837</strain>
    </source>
</reference>
<dbReference type="Proteomes" id="UP000319865">
    <property type="component" value="Unassembled WGS sequence"/>
</dbReference>
<dbReference type="GO" id="GO:0003677">
    <property type="term" value="F:DNA binding"/>
    <property type="evidence" value="ECO:0007669"/>
    <property type="project" value="UniProtKB-KW"/>
</dbReference>
<dbReference type="InterPro" id="IPR000847">
    <property type="entry name" value="LysR_HTH_N"/>
</dbReference>
<evidence type="ECO:0000313" key="6">
    <source>
        <dbReference type="EMBL" id="TQN43544.1"/>
    </source>
</evidence>
<gene>
    <name evidence="6" type="ORF">FHU33_2993</name>
</gene>
<dbReference type="SUPFAM" id="SSF46785">
    <property type="entry name" value="Winged helix' DNA-binding domain"/>
    <property type="match status" value="1"/>
</dbReference>
<dbReference type="Gene3D" id="3.40.190.10">
    <property type="entry name" value="Periplasmic binding protein-like II"/>
    <property type="match status" value="2"/>
</dbReference>
<evidence type="ECO:0000256" key="2">
    <source>
        <dbReference type="ARBA" id="ARBA00023015"/>
    </source>
</evidence>
<dbReference type="RefSeq" id="WP_170182462.1">
    <property type="nucleotide sequence ID" value="NZ_VFQE01000001.1"/>
</dbReference>